<protein>
    <submittedName>
        <fullName evidence="1">Uncharacterized protein</fullName>
    </submittedName>
</protein>
<reference evidence="1 2" key="1">
    <citation type="submission" date="2023-03" db="EMBL/GenBank/DDBJ databases">
        <title>High recombination rates correlate with genetic variation in Cardiocondyla obscurior ants.</title>
        <authorList>
            <person name="Errbii M."/>
        </authorList>
    </citation>
    <scope>NUCLEOTIDE SEQUENCE [LARGE SCALE GENOMIC DNA]</scope>
    <source>
        <strain evidence="1">Alpha-2009</strain>
        <tissue evidence="1">Whole body</tissue>
    </source>
</reference>
<dbReference type="AlphaFoldDB" id="A0AAW2GKV8"/>
<evidence type="ECO:0000313" key="1">
    <source>
        <dbReference type="EMBL" id="KAL0127811.1"/>
    </source>
</evidence>
<keyword evidence="2" id="KW-1185">Reference proteome</keyword>
<organism evidence="1 2">
    <name type="scientific">Cardiocondyla obscurior</name>
    <dbReference type="NCBI Taxonomy" id="286306"/>
    <lineage>
        <taxon>Eukaryota</taxon>
        <taxon>Metazoa</taxon>
        <taxon>Ecdysozoa</taxon>
        <taxon>Arthropoda</taxon>
        <taxon>Hexapoda</taxon>
        <taxon>Insecta</taxon>
        <taxon>Pterygota</taxon>
        <taxon>Neoptera</taxon>
        <taxon>Endopterygota</taxon>
        <taxon>Hymenoptera</taxon>
        <taxon>Apocrita</taxon>
        <taxon>Aculeata</taxon>
        <taxon>Formicoidea</taxon>
        <taxon>Formicidae</taxon>
        <taxon>Myrmicinae</taxon>
        <taxon>Cardiocondyla</taxon>
    </lineage>
</organism>
<dbReference type="Gene3D" id="1.10.3450.40">
    <property type="entry name" value="Signal recognition particle, SRP68 subunit, RNA-binding domain"/>
    <property type="match status" value="1"/>
</dbReference>
<sequence length="68" mass="8113">MDILKGNLTRNGETTKERRTYFSISGECKVMKVIKEVQQNGLKHNDYQQCHGYCFRRLEKLQELKFTE</sequence>
<gene>
    <name evidence="1" type="ORF">PUN28_003208</name>
</gene>
<dbReference type="Proteomes" id="UP001430953">
    <property type="component" value="Unassembled WGS sequence"/>
</dbReference>
<proteinExistence type="predicted"/>
<dbReference type="EMBL" id="JADYXP020000003">
    <property type="protein sequence ID" value="KAL0127811.1"/>
    <property type="molecule type" value="Genomic_DNA"/>
</dbReference>
<name>A0AAW2GKV8_9HYME</name>
<comment type="caution">
    <text evidence="1">The sequence shown here is derived from an EMBL/GenBank/DDBJ whole genome shotgun (WGS) entry which is preliminary data.</text>
</comment>
<evidence type="ECO:0000313" key="2">
    <source>
        <dbReference type="Proteomes" id="UP001430953"/>
    </source>
</evidence>
<dbReference type="InterPro" id="IPR038253">
    <property type="entry name" value="SRP68_N_sf"/>
</dbReference>
<dbReference type="GO" id="GO:0003723">
    <property type="term" value="F:RNA binding"/>
    <property type="evidence" value="ECO:0007669"/>
    <property type="project" value="InterPro"/>
</dbReference>
<accession>A0AAW2GKV8</accession>